<dbReference type="AlphaFoldDB" id="A0A5Q3QAC9"/>
<feature type="transmembrane region" description="Helical" evidence="1">
    <location>
        <begin position="21"/>
        <end position="40"/>
    </location>
</feature>
<proteinExistence type="predicted"/>
<sequence>MTRSVRIPADVDREDRILACFTPRQVAVFAVTAGVLYAGWQVTRAWLPVVAYLVVAVPLGIGVALLVVLRRDAVSLDRLLLAAVRQRLHPRRRVSTPSPGGAVPEWLAEVADDTTAPAIGGLDLPAQGVGEAGVVDLGRDGVALVAACSTVNFALRTPDEQDALTAGFGRYLHSLTGSIQILVRAQRLDLSAHVGELRQQASALPHPALETAALDHADYLDHLGGQVELLRRQILLVLREPVTTPTDTLTGPRLRLPLRRPARNGGPPDAVRRAATARLTRRVQEAGDLLAPAGIDVSPLDADQATTVLTAATNPDAPLVPTAGMAAAHEVITTAPEPDDTEDTP</sequence>
<reference evidence="3" key="1">
    <citation type="submission" date="2019-11" db="EMBL/GenBank/DDBJ databases">
        <title>The complete genome sequence of Saccharopolyspora sp. E2A.</title>
        <authorList>
            <person name="Zhang G."/>
        </authorList>
    </citation>
    <scope>NUCLEOTIDE SEQUENCE [LARGE SCALE GENOMIC DNA]</scope>
    <source>
        <strain evidence="3">E2A</strain>
    </source>
</reference>
<feature type="transmembrane region" description="Helical" evidence="1">
    <location>
        <begin position="46"/>
        <end position="69"/>
    </location>
</feature>
<evidence type="ECO:0000256" key="1">
    <source>
        <dbReference type="SAM" id="Phobius"/>
    </source>
</evidence>
<dbReference type="InterPro" id="IPR024414">
    <property type="entry name" value="Uncharacterised_PrgI"/>
</dbReference>
<dbReference type="EMBL" id="CP045929">
    <property type="protein sequence ID" value="QGK70316.1"/>
    <property type="molecule type" value="Genomic_DNA"/>
</dbReference>
<evidence type="ECO:0000313" key="3">
    <source>
        <dbReference type="Proteomes" id="UP000371041"/>
    </source>
</evidence>
<keyword evidence="1" id="KW-0472">Membrane</keyword>
<dbReference type="Proteomes" id="UP000371041">
    <property type="component" value="Chromosome"/>
</dbReference>
<name>A0A5Q3QAC9_9PSEU</name>
<organism evidence="2 3">
    <name type="scientific">Allosaccharopolyspora coralli</name>
    <dbReference type="NCBI Taxonomy" id="2665642"/>
    <lineage>
        <taxon>Bacteria</taxon>
        <taxon>Bacillati</taxon>
        <taxon>Actinomycetota</taxon>
        <taxon>Actinomycetes</taxon>
        <taxon>Pseudonocardiales</taxon>
        <taxon>Pseudonocardiaceae</taxon>
        <taxon>Allosaccharopolyspora</taxon>
    </lineage>
</organism>
<gene>
    <name evidence="2" type="ORF">GIY23_12985</name>
</gene>
<keyword evidence="1" id="KW-0812">Transmembrane</keyword>
<keyword evidence="1" id="KW-1133">Transmembrane helix</keyword>
<evidence type="ECO:0000313" key="2">
    <source>
        <dbReference type="EMBL" id="QGK70316.1"/>
    </source>
</evidence>
<dbReference type="Pfam" id="PF12666">
    <property type="entry name" value="PrgI"/>
    <property type="match status" value="1"/>
</dbReference>
<keyword evidence="3" id="KW-1185">Reference proteome</keyword>
<protein>
    <submittedName>
        <fullName evidence="2">PrgI family protein</fullName>
    </submittedName>
</protein>
<accession>A0A5Q3QAC9</accession>
<dbReference type="KEGG" id="sace:GIY23_12985"/>
<dbReference type="RefSeq" id="WP_154076900.1">
    <property type="nucleotide sequence ID" value="NZ_CP045929.1"/>
</dbReference>